<feature type="domain" description="Protein kinase" evidence="1">
    <location>
        <begin position="45"/>
        <end position="316"/>
    </location>
</feature>
<dbReference type="Pfam" id="PF07714">
    <property type="entry name" value="PK_Tyr_Ser-Thr"/>
    <property type="match status" value="1"/>
</dbReference>
<dbReference type="EMBL" id="KI278857">
    <property type="protein sequence ID" value="ESA18809.1"/>
    <property type="molecule type" value="Genomic_DNA"/>
</dbReference>
<gene>
    <name evidence="3" type="ORF">GLOIN_2v403959</name>
    <name evidence="2" type="ORF">GLOINDRAFT_139933</name>
</gene>
<dbReference type="HOGENOM" id="CLU_000288_7_34_1"/>
<evidence type="ECO:0000313" key="4">
    <source>
        <dbReference type="Proteomes" id="UP000018888"/>
    </source>
</evidence>
<proteinExistence type="predicted"/>
<dbReference type="EMBL" id="AUPC02000204">
    <property type="protein sequence ID" value="POG65869.1"/>
    <property type="molecule type" value="Genomic_DNA"/>
</dbReference>
<keyword evidence="4" id="KW-1185">Reference proteome</keyword>
<dbReference type="InterPro" id="IPR051681">
    <property type="entry name" value="Ser/Thr_Kinases-Pseudokinases"/>
</dbReference>
<sequence length="408" mass="46312">MITDKSSRLVGVTSGNISIDNFIKATRKNKSNIDKCMKWFEFEKFENLKQIGEGGFAKVYSATWLHGGKKFIYTDPVTKTKKIRTYPNTVALKSIKGSNEISAEYLNELEVYHKLTLDNVSLPFYGITKDPNSSEFMMVTNLAEQGCLRSLLGERFTELNWQYKLLILLYIVIELKILHEQGICHKDLHSGNILRSLGRYYLTDFGLSGPSNKSSDKIYGVLGYLAPEVLKGKQYCSHADIYSFGVMMTELSSGFPPYFNKSMSETTLALSICDGLRPDFGKGTPEIYRSLANKCMNANPDKRPTASELEENMLYLYNCLCGNISGDDAKKIKVEFDIADKEIPNVQSLFKKSSKDSNLMFVSKQLGFNDIIETSVYDSKYEITNLFNLFLNIYIRSLILNYSLFNQI</sequence>
<dbReference type="eggNOG" id="KOG0192">
    <property type="taxonomic scope" value="Eukaryota"/>
</dbReference>
<evidence type="ECO:0000313" key="2">
    <source>
        <dbReference type="EMBL" id="ESA18809.1"/>
    </source>
</evidence>
<dbReference type="InterPro" id="IPR000719">
    <property type="entry name" value="Prot_kinase_dom"/>
</dbReference>
<dbReference type="Proteomes" id="UP000018888">
    <property type="component" value="Unassembled WGS sequence"/>
</dbReference>
<dbReference type="AlphaFoldDB" id="U9UEE4"/>
<dbReference type="PANTHER" id="PTHR44329">
    <property type="entry name" value="SERINE/THREONINE-PROTEIN KINASE TNNI3K-RELATED"/>
    <property type="match status" value="1"/>
</dbReference>
<organism evidence="2">
    <name type="scientific">Rhizophagus irregularis (strain DAOM 181602 / DAOM 197198 / MUCL 43194)</name>
    <name type="common">Arbuscular mycorrhizal fungus</name>
    <name type="synonym">Glomus intraradices</name>
    <dbReference type="NCBI Taxonomy" id="747089"/>
    <lineage>
        <taxon>Eukaryota</taxon>
        <taxon>Fungi</taxon>
        <taxon>Fungi incertae sedis</taxon>
        <taxon>Mucoromycota</taxon>
        <taxon>Glomeromycotina</taxon>
        <taxon>Glomeromycetes</taxon>
        <taxon>Glomerales</taxon>
        <taxon>Glomeraceae</taxon>
        <taxon>Rhizophagus</taxon>
    </lineage>
</organism>
<accession>U9UEE4</accession>
<reference evidence="2" key="2">
    <citation type="submission" date="2013-07" db="EMBL/GenBank/DDBJ databases">
        <title>The genome of an arbuscular mycorrhizal fungus provides insights into the evolution of the oldest plant symbiosis.</title>
        <authorList>
            <consortium name="DOE Joint Genome Institute"/>
            <person name="Tisserant E."/>
            <person name="Malbreil M."/>
            <person name="Kuo A."/>
            <person name="Kohler A."/>
            <person name="Symeonidi A."/>
            <person name="Balestrini R."/>
            <person name="Charron P."/>
            <person name="Duensing N."/>
            <person name="Frei-dit-Frey N."/>
            <person name="Gianinazzi-Pearson V."/>
            <person name="Gilbert B."/>
            <person name="Handa Y."/>
            <person name="Hijri M."/>
            <person name="Kaul R."/>
            <person name="Kawaguchi M."/>
            <person name="Krajinski F."/>
            <person name="Lammers P."/>
            <person name="Lapierre D."/>
            <person name="Masclaux F.G."/>
            <person name="Murat C."/>
            <person name="Morin E."/>
            <person name="Ndikumana S."/>
            <person name="Pagni M."/>
            <person name="Petitpierre D."/>
            <person name="Requena N."/>
            <person name="Rosikiewicz P."/>
            <person name="Riley R."/>
            <person name="Saito K."/>
            <person name="San Clemente H."/>
            <person name="Shapiro H."/>
            <person name="van Tuinen D."/>
            <person name="Becard G."/>
            <person name="Bonfante P."/>
            <person name="Paszkowski U."/>
            <person name="Shachar-Hill Y."/>
            <person name="Young J.P."/>
            <person name="Sanders I.R."/>
            <person name="Henrissat B."/>
            <person name="Rensing S.A."/>
            <person name="Grigoriev I.V."/>
            <person name="Corradi N."/>
            <person name="Roux C."/>
            <person name="Martin F."/>
        </authorList>
    </citation>
    <scope>NUCLEOTIDE SEQUENCE</scope>
    <source>
        <strain evidence="2">DAOM 197198</strain>
    </source>
</reference>
<evidence type="ECO:0000313" key="3">
    <source>
        <dbReference type="EMBL" id="POG65869.1"/>
    </source>
</evidence>
<protein>
    <submittedName>
        <fullName evidence="3">Kinase-like domain-containing protein</fullName>
    </submittedName>
</protein>
<dbReference type="InterPro" id="IPR011009">
    <property type="entry name" value="Kinase-like_dom_sf"/>
</dbReference>
<reference evidence="3 4" key="1">
    <citation type="journal article" date="2013" name="Proc. Natl. Acad. Sci. U.S.A.">
        <title>Genome of an arbuscular mycorrhizal fungus provides insight into the oldest plant symbiosis.</title>
        <authorList>
            <person name="Tisserant E."/>
            <person name="Malbreil M."/>
            <person name="Kuo A."/>
            <person name="Kohler A."/>
            <person name="Symeonidi A."/>
            <person name="Balestrini R."/>
            <person name="Charron P."/>
            <person name="Duensing N."/>
            <person name="Frei Dit Frey N."/>
            <person name="Gianinazzi-Pearson V."/>
            <person name="Gilbert L.B."/>
            <person name="Handa Y."/>
            <person name="Herr J.R."/>
            <person name="Hijri M."/>
            <person name="Koul R."/>
            <person name="Kawaguchi M."/>
            <person name="Krajinski F."/>
            <person name="Lammers P.J."/>
            <person name="Masclaux F.G."/>
            <person name="Murat C."/>
            <person name="Morin E."/>
            <person name="Ndikumana S."/>
            <person name="Pagni M."/>
            <person name="Petitpierre D."/>
            <person name="Requena N."/>
            <person name="Rosikiewicz P."/>
            <person name="Riley R."/>
            <person name="Saito K."/>
            <person name="San Clemente H."/>
            <person name="Shapiro H."/>
            <person name="van Tuinen D."/>
            <person name="Becard G."/>
            <person name="Bonfante P."/>
            <person name="Paszkowski U."/>
            <person name="Shachar-Hill Y.Y."/>
            <person name="Tuskan G.A."/>
            <person name="Young P.W."/>
            <person name="Sanders I.R."/>
            <person name="Henrissat B."/>
            <person name="Rensing S.A."/>
            <person name="Grigoriev I.V."/>
            <person name="Corradi N."/>
            <person name="Roux C."/>
            <person name="Martin F."/>
        </authorList>
    </citation>
    <scope>NUCLEOTIDE SEQUENCE [LARGE SCALE GENOMIC DNA]</scope>
    <source>
        <strain evidence="4">DAOM 181602 / DAOM 197198 / MUCL 43194</strain>
        <strain evidence="3">DAOM 197198</strain>
    </source>
</reference>
<dbReference type="GO" id="GO:0004674">
    <property type="term" value="F:protein serine/threonine kinase activity"/>
    <property type="evidence" value="ECO:0007669"/>
    <property type="project" value="TreeGrafter"/>
</dbReference>
<dbReference type="Gene3D" id="1.10.510.10">
    <property type="entry name" value="Transferase(Phosphotransferase) domain 1"/>
    <property type="match status" value="1"/>
</dbReference>
<name>U9UEE4_RHIID</name>
<reference evidence="3 4" key="3">
    <citation type="journal article" date="2018" name="New Phytol.">
        <title>High intraspecific genome diversity in the model arbuscular mycorrhizal symbiont Rhizophagus irregularis.</title>
        <authorList>
            <person name="Chen E.C.H."/>
            <person name="Morin E."/>
            <person name="Beaudet D."/>
            <person name="Noel J."/>
            <person name="Yildirir G."/>
            <person name="Ndikumana S."/>
            <person name="Charron P."/>
            <person name="St-Onge C."/>
            <person name="Giorgi J."/>
            <person name="Kruger M."/>
            <person name="Marton T."/>
            <person name="Ropars J."/>
            <person name="Grigoriev I.V."/>
            <person name="Hainaut M."/>
            <person name="Henrissat B."/>
            <person name="Roux C."/>
            <person name="Martin F."/>
            <person name="Corradi N."/>
        </authorList>
    </citation>
    <scope>NUCLEOTIDE SEQUENCE [LARGE SCALE GENOMIC DNA]</scope>
    <source>
        <strain evidence="4">DAOM 181602 / DAOM 197198 / MUCL 43194</strain>
        <strain evidence="3">DAOM 197198</strain>
    </source>
</reference>
<keyword evidence="3" id="KW-0418">Kinase</keyword>
<dbReference type="GO" id="GO:0005524">
    <property type="term" value="F:ATP binding"/>
    <property type="evidence" value="ECO:0007669"/>
    <property type="project" value="InterPro"/>
</dbReference>
<evidence type="ECO:0000259" key="1">
    <source>
        <dbReference type="PROSITE" id="PS50011"/>
    </source>
</evidence>
<keyword evidence="3" id="KW-0808">Transferase</keyword>
<dbReference type="SUPFAM" id="SSF56112">
    <property type="entry name" value="Protein kinase-like (PK-like)"/>
    <property type="match status" value="1"/>
</dbReference>
<dbReference type="PROSITE" id="PS50011">
    <property type="entry name" value="PROTEIN_KINASE_DOM"/>
    <property type="match status" value="1"/>
</dbReference>
<dbReference type="InterPro" id="IPR001245">
    <property type="entry name" value="Ser-Thr/Tyr_kinase_cat_dom"/>
</dbReference>
<dbReference type="VEuPathDB" id="FungiDB:RhiirFUN_000263"/>